<sequence>MTFDYELTLIDISHGENEMGDTIDFEVPTTILCDVLSVSRSEHYAAATHDLKPSIVFVVNKYEYEGQSEIEFEGKRYKVIRDYLPLQSKGFKTANTMNMGNFETIELTCEEVKKNGNA</sequence>
<evidence type="ECO:0000313" key="2">
    <source>
        <dbReference type="Proteomes" id="UP000681027"/>
    </source>
</evidence>
<accession>A0ABS5NVN9</accession>
<reference evidence="1 2" key="1">
    <citation type="submission" date="2021-05" db="EMBL/GenBank/DDBJ databases">
        <title>Novel Bacillus species.</title>
        <authorList>
            <person name="Liu G."/>
        </authorList>
    </citation>
    <scope>NUCLEOTIDE SEQUENCE [LARGE SCALE GENOMIC DNA]</scope>
    <source>
        <strain evidence="1 2">FJAT-49705</strain>
    </source>
</reference>
<organism evidence="1 2">
    <name type="scientific">Cytobacillus citreus</name>
    <dbReference type="NCBI Taxonomy" id="2833586"/>
    <lineage>
        <taxon>Bacteria</taxon>
        <taxon>Bacillati</taxon>
        <taxon>Bacillota</taxon>
        <taxon>Bacilli</taxon>
        <taxon>Bacillales</taxon>
        <taxon>Bacillaceae</taxon>
        <taxon>Cytobacillus</taxon>
    </lineage>
</organism>
<keyword evidence="2" id="KW-1185">Reference proteome</keyword>
<protein>
    <submittedName>
        <fullName evidence="1">Phage head-tail adapter protein</fullName>
    </submittedName>
</protein>
<dbReference type="RefSeq" id="WP_213102651.1">
    <property type="nucleotide sequence ID" value="NZ_JAGYPM010000003.1"/>
</dbReference>
<gene>
    <name evidence="1" type="ORF">KHA94_13470</name>
</gene>
<evidence type="ECO:0000313" key="1">
    <source>
        <dbReference type="EMBL" id="MBS4191193.1"/>
    </source>
</evidence>
<dbReference type="Proteomes" id="UP000681027">
    <property type="component" value="Unassembled WGS sequence"/>
</dbReference>
<proteinExistence type="predicted"/>
<name>A0ABS5NVN9_9BACI</name>
<dbReference type="EMBL" id="JAGYPM010000003">
    <property type="protein sequence ID" value="MBS4191193.1"/>
    <property type="molecule type" value="Genomic_DNA"/>
</dbReference>
<comment type="caution">
    <text evidence="1">The sequence shown here is derived from an EMBL/GenBank/DDBJ whole genome shotgun (WGS) entry which is preliminary data.</text>
</comment>